<feature type="signal peptide" evidence="1">
    <location>
        <begin position="1"/>
        <end position="37"/>
    </location>
</feature>
<organism evidence="2 3">
    <name type="scientific">Actinoallomurus iriomotensis</name>
    <dbReference type="NCBI Taxonomy" id="478107"/>
    <lineage>
        <taxon>Bacteria</taxon>
        <taxon>Bacillati</taxon>
        <taxon>Actinomycetota</taxon>
        <taxon>Actinomycetes</taxon>
        <taxon>Streptosporangiales</taxon>
        <taxon>Thermomonosporaceae</taxon>
        <taxon>Actinoallomurus</taxon>
    </lineage>
</organism>
<comment type="caution">
    <text evidence="2">The sequence shown here is derived from an EMBL/GenBank/DDBJ whole genome shotgun (WGS) entry which is preliminary data.</text>
</comment>
<dbReference type="Proteomes" id="UP001165135">
    <property type="component" value="Unassembled WGS sequence"/>
</dbReference>
<dbReference type="EMBL" id="BSTJ01000014">
    <property type="protein sequence ID" value="GLY80298.1"/>
    <property type="molecule type" value="Genomic_DNA"/>
</dbReference>
<accession>A0A9W6RR84</accession>
<reference evidence="2" key="1">
    <citation type="submission" date="2023-03" db="EMBL/GenBank/DDBJ databases">
        <title>Actinoallomurus iriomotensis NBRC 103681.</title>
        <authorList>
            <person name="Ichikawa N."/>
            <person name="Sato H."/>
            <person name="Tonouchi N."/>
        </authorList>
    </citation>
    <scope>NUCLEOTIDE SEQUENCE</scope>
    <source>
        <strain evidence="2">NBRC 103681</strain>
    </source>
</reference>
<protein>
    <submittedName>
        <fullName evidence="2">Uncharacterized protein</fullName>
    </submittedName>
</protein>
<name>A0A9W6RR84_9ACTN</name>
<evidence type="ECO:0000256" key="1">
    <source>
        <dbReference type="SAM" id="SignalP"/>
    </source>
</evidence>
<sequence length="117" mass="12186">MAHHHTPGRLVRTARGALAGAATVTVVALAPLTGANAAMTPTGGGSGHGQWNGGHVSGVGNGKFNKNDLSVNSPSFVNGNQHVFNQNVGGQAATQNVICKWRHTRCKINQRMIVRDP</sequence>
<keyword evidence="1" id="KW-0732">Signal</keyword>
<proteinExistence type="predicted"/>
<dbReference type="AlphaFoldDB" id="A0A9W6RR84"/>
<evidence type="ECO:0000313" key="2">
    <source>
        <dbReference type="EMBL" id="GLY80298.1"/>
    </source>
</evidence>
<gene>
    <name evidence="2" type="ORF">Airi01_085650</name>
</gene>
<evidence type="ECO:0000313" key="3">
    <source>
        <dbReference type="Proteomes" id="UP001165135"/>
    </source>
</evidence>
<feature type="chain" id="PRO_5040822652" evidence="1">
    <location>
        <begin position="38"/>
        <end position="117"/>
    </location>
</feature>